<dbReference type="InterPro" id="IPR044699">
    <property type="entry name" value="MAKR6"/>
</dbReference>
<sequence length="242" mass="27479">MQKVVAAMESSQPSLSIESFSQSWLINFRPSFEDSLVDDLYDETAAFIEFDPKLTPSKRFLSDAHDFSFDSNFSRSPPLFVVHADELFSNGLIMPIFINPSKMETVDSIAAPLPQSAISEMEKSGGALALIPSHKNGKMQWAFLRKCRRSSKWIFHKYVSFLKPLYQKVRSSGRNRRTSKTESIDRIWEGSRSLDVSPRISTSCSTADWCDIDAAVLHCKKSSEKGGDFCREDEQQAMRREK</sequence>
<dbReference type="EMBL" id="JAMYWD010000011">
    <property type="protein sequence ID" value="KAJ4954947.1"/>
    <property type="molecule type" value="Genomic_DNA"/>
</dbReference>
<gene>
    <name evidence="1" type="ORF">NE237_011730</name>
</gene>
<dbReference type="OrthoDB" id="1913205at2759"/>
<proteinExistence type="predicted"/>
<organism evidence="1 2">
    <name type="scientific">Protea cynaroides</name>
    <dbReference type="NCBI Taxonomy" id="273540"/>
    <lineage>
        <taxon>Eukaryota</taxon>
        <taxon>Viridiplantae</taxon>
        <taxon>Streptophyta</taxon>
        <taxon>Embryophyta</taxon>
        <taxon>Tracheophyta</taxon>
        <taxon>Spermatophyta</taxon>
        <taxon>Magnoliopsida</taxon>
        <taxon>Proteales</taxon>
        <taxon>Proteaceae</taxon>
        <taxon>Protea</taxon>
    </lineage>
</organism>
<accession>A0A9Q0JXC0</accession>
<name>A0A9Q0JXC0_9MAGN</name>
<dbReference type="PANTHER" id="PTHR34576:SF2">
    <property type="entry name" value="MEMBRANE-ASSOCIATED KINASE REGULATOR 6-RELATED"/>
    <property type="match status" value="1"/>
</dbReference>
<dbReference type="AlphaFoldDB" id="A0A9Q0JXC0"/>
<evidence type="ECO:0000313" key="1">
    <source>
        <dbReference type="EMBL" id="KAJ4954947.1"/>
    </source>
</evidence>
<dbReference type="PANTHER" id="PTHR34576">
    <property type="entry name" value="MEMBRANE-ASSOCIATED KINASE REGULATOR 6-RELATED"/>
    <property type="match status" value="1"/>
</dbReference>
<dbReference type="Proteomes" id="UP001141806">
    <property type="component" value="Unassembled WGS sequence"/>
</dbReference>
<keyword evidence="2" id="KW-1185">Reference proteome</keyword>
<evidence type="ECO:0000313" key="2">
    <source>
        <dbReference type="Proteomes" id="UP001141806"/>
    </source>
</evidence>
<reference evidence="1" key="1">
    <citation type="journal article" date="2023" name="Plant J.">
        <title>The genome of the king protea, Protea cynaroides.</title>
        <authorList>
            <person name="Chang J."/>
            <person name="Duong T.A."/>
            <person name="Schoeman C."/>
            <person name="Ma X."/>
            <person name="Roodt D."/>
            <person name="Barker N."/>
            <person name="Li Z."/>
            <person name="Van de Peer Y."/>
            <person name="Mizrachi E."/>
        </authorList>
    </citation>
    <scope>NUCLEOTIDE SEQUENCE</scope>
    <source>
        <tissue evidence="1">Young leaves</tissue>
    </source>
</reference>
<comment type="caution">
    <text evidence="1">The sequence shown here is derived from an EMBL/GenBank/DDBJ whole genome shotgun (WGS) entry which is preliminary data.</text>
</comment>
<protein>
    <recommendedName>
        <fullName evidence="3">Membrane-associated kinase regulator 6</fullName>
    </recommendedName>
</protein>
<evidence type="ECO:0008006" key="3">
    <source>
        <dbReference type="Google" id="ProtNLM"/>
    </source>
</evidence>